<keyword evidence="4 8" id="KW-0812">Transmembrane</keyword>
<keyword evidence="7 8" id="KW-0472">Membrane</keyword>
<dbReference type="NCBIfam" id="TIGR03109">
    <property type="entry name" value="exosort_XrtA"/>
    <property type="match status" value="1"/>
</dbReference>
<dbReference type="InterPro" id="IPR019127">
    <property type="entry name" value="Exosortase"/>
</dbReference>
<evidence type="ECO:0000256" key="6">
    <source>
        <dbReference type="ARBA" id="ARBA00022989"/>
    </source>
</evidence>
<sequence length="336" mass="35970">MPPEPAVRSAPRTAPFARISADWRMSLVALAGAALALVLVTASAWGQMLHQWWNIDTYNHLLLVPFIIGWLTALKLRELARLVPRPFLPGLALVALALGLWWAGCASDLNLVAQAGAVAALQAAIVTVLGLRASLLLALPLAMGCFLVPFGDEIIPPLQVITADMAIALTRWSGVPASIDGIYIDTPAGLFIVAEACSGVKFLIAMVTLGVLVCFTRFEHWSRRALFMAACIIVPILANGVRAWATIYVAQFIGAEAAGGFDHIVYGWIFFALVVAALLGGAWRFFEREPEEYGWTMDRLASWGWLARADGPNLAPVTAALVIAAMAVIAALGTML</sequence>
<dbReference type="OrthoDB" id="9797363at2"/>
<keyword evidence="2" id="KW-1003">Cell membrane</keyword>
<evidence type="ECO:0000256" key="1">
    <source>
        <dbReference type="ARBA" id="ARBA00004651"/>
    </source>
</evidence>
<feature type="transmembrane region" description="Helical" evidence="8">
    <location>
        <begin position="27"/>
        <end position="45"/>
    </location>
</feature>
<feature type="transmembrane region" description="Helical" evidence="8">
    <location>
        <begin position="86"/>
        <end position="103"/>
    </location>
</feature>
<evidence type="ECO:0000313" key="9">
    <source>
        <dbReference type="EMBL" id="SHN53604.1"/>
    </source>
</evidence>
<dbReference type="NCBIfam" id="TIGR02602">
    <property type="entry name" value="8TM_EpsH"/>
    <property type="match status" value="1"/>
</dbReference>
<evidence type="ECO:0000256" key="2">
    <source>
        <dbReference type="ARBA" id="ARBA00022475"/>
    </source>
</evidence>
<feature type="transmembrane region" description="Helical" evidence="8">
    <location>
        <begin position="225"/>
        <end position="245"/>
    </location>
</feature>
<keyword evidence="5" id="KW-0378">Hydrolase</keyword>
<dbReference type="NCBIfam" id="TIGR04178">
    <property type="entry name" value="exo_archaeo"/>
    <property type="match status" value="1"/>
</dbReference>
<evidence type="ECO:0000256" key="8">
    <source>
        <dbReference type="SAM" id="Phobius"/>
    </source>
</evidence>
<dbReference type="GO" id="GO:0006508">
    <property type="term" value="P:proteolysis"/>
    <property type="evidence" value="ECO:0007669"/>
    <property type="project" value="UniProtKB-KW"/>
</dbReference>
<evidence type="ECO:0000256" key="4">
    <source>
        <dbReference type="ARBA" id="ARBA00022692"/>
    </source>
</evidence>
<dbReference type="InterPro" id="IPR013426">
    <property type="entry name" value="EpsH-like"/>
</dbReference>
<evidence type="ECO:0000256" key="3">
    <source>
        <dbReference type="ARBA" id="ARBA00022670"/>
    </source>
</evidence>
<feature type="transmembrane region" description="Helical" evidence="8">
    <location>
        <begin position="57"/>
        <end position="74"/>
    </location>
</feature>
<name>A0A1M7S5C7_9SPHN</name>
<dbReference type="Pfam" id="PF09721">
    <property type="entry name" value="Exosortase_EpsH"/>
    <property type="match status" value="1"/>
</dbReference>
<feature type="transmembrane region" description="Helical" evidence="8">
    <location>
        <begin position="135"/>
        <end position="151"/>
    </location>
</feature>
<accession>A0A1M7S5C7</accession>
<evidence type="ECO:0000256" key="7">
    <source>
        <dbReference type="ARBA" id="ARBA00023136"/>
    </source>
</evidence>
<feature type="transmembrane region" description="Helical" evidence="8">
    <location>
        <begin position="109"/>
        <end position="128"/>
    </location>
</feature>
<dbReference type="AlphaFoldDB" id="A0A1M7S5C7"/>
<feature type="transmembrane region" description="Helical" evidence="8">
    <location>
        <begin position="314"/>
        <end position="335"/>
    </location>
</feature>
<keyword evidence="3" id="KW-0645">Protease</keyword>
<protein>
    <submittedName>
        <fullName evidence="9">Exosortase A</fullName>
    </submittedName>
</protein>
<keyword evidence="6 8" id="KW-1133">Transmembrane helix</keyword>
<feature type="transmembrane region" description="Helical" evidence="8">
    <location>
        <begin position="265"/>
        <end position="286"/>
    </location>
</feature>
<dbReference type="GO" id="GO:0008233">
    <property type="term" value="F:peptidase activity"/>
    <property type="evidence" value="ECO:0007669"/>
    <property type="project" value="UniProtKB-KW"/>
</dbReference>
<dbReference type="EMBL" id="FRDF01000005">
    <property type="protein sequence ID" value="SHN53604.1"/>
    <property type="molecule type" value="Genomic_DNA"/>
</dbReference>
<evidence type="ECO:0000256" key="5">
    <source>
        <dbReference type="ARBA" id="ARBA00022801"/>
    </source>
</evidence>
<comment type="subcellular location">
    <subcellularLocation>
        <location evidence="1">Cell membrane</location>
        <topology evidence="1">Multi-pass membrane protein</topology>
    </subcellularLocation>
</comment>
<proteinExistence type="predicted"/>
<dbReference type="Proteomes" id="UP000184391">
    <property type="component" value="Unassembled WGS sequence"/>
</dbReference>
<dbReference type="InterPro" id="IPR017540">
    <property type="entry name" value="Exosortase-1"/>
</dbReference>
<dbReference type="STRING" id="198312.SAMN02745193_00982"/>
<evidence type="ECO:0000313" key="10">
    <source>
        <dbReference type="Proteomes" id="UP000184391"/>
    </source>
</evidence>
<dbReference type="InterPro" id="IPR026392">
    <property type="entry name" value="Exo/Archaeosortase_dom"/>
</dbReference>
<keyword evidence="10" id="KW-1185">Reference proteome</keyword>
<reference evidence="10" key="1">
    <citation type="submission" date="2016-12" db="EMBL/GenBank/DDBJ databases">
        <authorList>
            <person name="Varghese N."/>
            <person name="Submissions S."/>
        </authorList>
    </citation>
    <scope>NUCLEOTIDE SEQUENCE [LARGE SCALE GENOMIC DNA]</scope>
    <source>
        <strain evidence="10">DSM 11032</strain>
    </source>
</reference>
<gene>
    <name evidence="9" type="ORF">SAMN02745193_00982</name>
</gene>
<dbReference type="GO" id="GO:0005886">
    <property type="term" value="C:plasma membrane"/>
    <property type="evidence" value="ECO:0007669"/>
    <property type="project" value="UniProtKB-SubCell"/>
</dbReference>
<feature type="transmembrane region" description="Helical" evidence="8">
    <location>
        <begin position="188"/>
        <end position="213"/>
    </location>
</feature>
<organism evidence="9 10">
    <name type="scientific">Erythrobacter sanguineus</name>
    <dbReference type="NCBI Taxonomy" id="198312"/>
    <lineage>
        <taxon>Bacteria</taxon>
        <taxon>Pseudomonadati</taxon>
        <taxon>Pseudomonadota</taxon>
        <taxon>Alphaproteobacteria</taxon>
        <taxon>Sphingomonadales</taxon>
        <taxon>Erythrobacteraceae</taxon>
        <taxon>Erythrobacter/Porphyrobacter group</taxon>
        <taxon>Erythrobacter</taxon>
    </lineage>
</organism>